<accession>A0A0C1VAL3</accession>
<dbReference type="EMBL" id="JTHE02000003">
    <property type="protein sequence ID" value="NEV69835.1"/>
    <property type="molecule type" value="Genomic_DNA"/>
</dbReference>
<dbReference type="GO" id="GO:0003954">
    <property type="term" value="F:NADH dehydrogenase activity"/>
    <property type="evidence" value="ECO:0007669"/>
    <property type="project" value="TreeGrafter"/>
</dbReference>
<keyword evidence="5 7" id="KW-1133">Transmembrane helix</keyword>
<dbReference type="PANTHER" id="PTHR11432:SF3">
    <property type="entry name" value="NADH-UBIQUINONE OXIDOREDUCTASE CHAIN 1"/>
    <property type="match status" value="1"/>
</dbReference>
<dbReference type="Pfam" id="PF00146">
    <property type="entry name" value="NADHdh"/>
    <property type="match status" value="1"/>
</dbReference>
<sequence length="372" mass="40260">MSQGIDLQRSFVELLTQFGVPAGVAKAMWLPLPMTLILIAATVSIFVTVWLERKISAAAQQRIGPEFAGPLGTLQAAADGIKLLFKEDIVPAKADTILFTLGPALVVIPVFLSYLIVPFGQNMVITDIGVGIFLWIALSSITPIGLLMSGYSSNNKYSLLGGLRAAAQSISYEIPLALAVLAIVLMSNSLSTIDIVEQQSGYGILGWNVWRQPVGFLIFWIAALAECERLPFDLPEAEEELVAGYQTEYTGMKFGLFYVGSYVNLVLSALIFSVLYLGGWESPVSVGLLSSLFGVSETTPWLQVITAAIGIVMTVVKAYLLVFLAVLLRWTVPRVRIDQLLDLGWKFLLPVALVNLLLTAALKITFPVAFGG</sequence>
<organism evidence="9">
    <name type="scientific">Lyngbya confervoides BDU141951</name>
    <dbReference type="NCBI Taxonomy" id="1574623"/>
    <lineage>
        <taxon>Bacteria</taxon>
        <taxon>Bacillati</taxon>
        <taxon>Cyanobacteriota</taxon>
        <taxon>Cyanophyceae</taxon>
        <taxon>Oscillatoriophycideae</taxon>
        <taxon>Oscillatoriales</taxon>
        <taxon>Microcoleaceae</taxon>
        <taxon>Lyngbya</taxon>
    </lineage>
</organism>
<reference evidence="9" key="2">
    <citation type="journal article" date="2015" name="Genome Announc.">
        <title>Draft Genome Sequence of Filamentous Marine Cyanobacterium Lyngbya confervoides Strain BDU141951.</title>
        <authorList>
            <person name="Chandrababunaidu M.M."/>
            <person name="Sen D."/>
            <person name="Tripathy S."/>
        </authorList>
    </citation>
    <scope>NUCLEOTIDE SEQUENCE</scope>
    <source>
        <strain evidence="9">BDU141951</strain>
    </source>
</reference>
<evidence type="ECO:0000256" key="5">
    <source>
        <dbReference type="ARBA" id="ARBA00022989"/>
    </source>
</evidence>
<keyword evidence="7" id="KW-0874">Quinone</keyword>
<evidence type="ECO:0000313" key="9">
    <source>
        <dbReference type="EMBL" id="NEV69835.1"/>
    </source>
</evidence>
<dbReference type="NCBIfam" id="NF004744">
    <property type="entry name" value="PRK06076.1-5"/>
    <property type="match status" value="1"/>
</dbReference>
<dbReference type="HAMAP" id="MF_01350">
    <property type="entry name" value="NDH1_NuoH"/>
    <property type="match status" value="1"/>
</dbReference>
<dbReference type="PROSITE" id="PS00667">
    <property type="entry name" value="COMPLEX1_ND1_1"/>
    <property type="match status" value="1"/>
</dbReference>
<proteinExistence type="inferred from homology"/>
<comment type="catalytic activity">
    <reaction evidence="7">
        <text>a plastoquinone + NADH + (n+1) H(+)(in) = a plastoquinol + NAD(+) + n H(+)(out)</text>
        <dbReference type="Rhea" id="RHEA:42608"/>
        <dbReference type="Rhea" id="RHEA-COMP:9561"/>
        <dbReference type="Rhea" id="RHEA-COMP:9562"/>
        <dbReference type="ChEBI" id="CHEBI:15378"/>
        <dbReference type="ChEBI" id="CHEBI:17757"/>
        <dbReference type="ChEBI" id="CHEBI:57540"/>
        <dbReference type="ChEBI" id="CHEBI:57945"/>
        <dbReference type="ChEBI" id="CHEBI:62192"/>
    </reaction>
</comment>
<comment type="function">
    <text evidence="7">NDH-1 shuttles electrons from an unknown electron donor, via FMN and iron-sulfur (Fe-S) centers, to quinones in the respiratory and/or the photosynthetic chain. The immediate electron acceptor for the enzyme in this species is believed to be plastoquinone. Couples the redox reaction to proton translocation, and thus conserves the redox energy in a proton gradient.</text>
</comment>
<dbReference type="PROSITE" id="PS00668">
    <property type="entry name" value="COMPLEX1_ND1_2"/>
    <property type="match status" value="1"/>
</dbReference>
<gene>
    <name evidence="9" type="primary">nuoH</name>
    <name evidence="7" type="synonym">ndhA</name>
    <name evidence="9" type="ORF">QQ91_022320</name>
</gene>
<comment type="subunit">
    <text evidence="7">NDH-1 is composed of at least 11 different subunits.</text>
</comment>
<dbReference type="GO" id="GO:0016655">
    <property type="term" value="F:oxidoreductase activity, acting on NAD(P)H, quinone or similar compound as acceptor"/>
    <property type="evidence" value="ECO:0007669"/>
    <property type="project" value="UniProtKB-UniRule"/>
</dbReference>
<dbReference type="InterPro" id="IPR018086">
    <property type="entry name" value="NADH_UbQ_OxRdtase_su1_CS"/>
</dbReference>
<keyword evidence="7" id="KW-1278">Translocase</keyword>
<comment type="catalytic activity">
    <reaction evidence="7">
        <text>a plastoquinone + NADPH + (n+1) H(+)(in) = a plastoquinol + NADP(+) + n H(+)(out)</text>
        <dbReference type="Rhea" id="RHEA:42612"/>
        <dbReference type="Rhea" id="RHEA-COMP:9561"/>
        <dbReference type="Rhea" id="RHEA-COMP:9562"/>
        <dbReference type="ChEBI" id="CHEBI:15378"/>
        <dbReference type="ChEBI" id="CHEBI:17757"/>
        <dbReference type="ChEBI" id="CHEBI:57783"/>
        <dbReference type="ChEBI" id="CHEBI:58349"/>
        <dbReference type="ChEBI" id="CHEBI:62192"/>
    </reaction>
</comment>
<dbReference type="PANTHER" id="PTHR11432">
    <property type="entry name" value="NADH DEHYDROGENASE SUBUNIT 1"/>
    <property type="match status" value="1"/>
</dbReference>
<evidence type="ECO:0000256" key="4">
    <source>
        <dbReference type="ARBA" id="ARBA00022957"/>
    </source>
</evidence>
<evidence type="ECO:0000256" key="6">
    <source>
        <dbReference type="ARBA" id="ARBA00023136"/>
    </source>
</evidence>
<keyword evidence="9" id="KW-0560">Oxidoreductase</keyword>
<keyword evidence="6 7" id="KW-0472">Membrane</keyword>
<comment type="caution">
    <text evidence="9">The sequence shown here is derived from an EMBL/GenBank/DDBJ whole genome shotgun (WGS) entry which is preliminary data.</text>
</comment>
<keyword evidence="2 7" id="KW-0812">Transmembrane</keyword>
<keyword evidence="4 7" id="KW-0618">Plastoquinone</keyword>
<evidence type="ECO:0000256" key="3">
    <source>
        <dbReference type="ARBA" id="ARBA00022857"/>
    </source>
</evidence>
<keyword evidence="7" id="KW-0793">Thylakoid</keyword>
<feature type="transmembrane region" description="Helical" evidence="7">
    <location>
        <begin position="300"/>
        <end position="327"/>
    </location>
</feature>
<feature type="transmembrane region" description="Helical" evidence="7">
    <location>
        <begin position="347"/>
        <end position="370"/>
    </location>
</feature>
<feature type="transmembrane region" description="Helical" evidence="7">
    <location>
        <begin position="28"/>
        <end position="51"/>
    </location>
</feature>
<feature type="transmembrane region" description="Helical" evidence="7">
    <location>
        <begin position="96"/>
        <end position="116"/>
    </location>
</feature>
<dbReference type="GO" id="GO:0048038">
    <property type="term" value="F:quinone binding"/>
    <property type="evidence" value="ECO:0007669"/>
    <property type="project" value="UniProtKB-KW"/>
</dbReference>
<protein>
    <recommendedName>
        <fullName evidence="7">NAD(P)H-quinone oxidoreductase subunit 1</fullName>
        <ecNumber evidence="7">7.1.1.-</ecNumber>
    </recommendedName>
    <alternativeName>
        <fullName evidence="7">NAD(P)H dehydrogenase I subunit 1</fullName>
    </alternativeName>
    <alternativeName>
        <fullName evidence="7">NDH-1 subunit 1</fullName>
    </alternativeName>
    <alternativeName>
        <fullName evidence="7">NDH-A</fullName>
    </alternativeName>
</protein>
<keyword evidence="3 7" id="KW-0521">NADP</keyword>
<feature type="transmembrane region" description="Helical" evidence="7">
    <location>
        <begin position="128"/>
        <end position="149"/>
    </location>
</feature>
<feature type="transmembrane region" description="Helical" evidence="7">
    <location>
        <begin position="256"/>
        <end position="280"/>
    </location>
</feature>
<dbReference type="GO" id="GO:0031676">
    <property type="term" value="C:plasma membrane-derived thylakoid membrane"/>
    <property type="evidence" value="ECO:0007669"/>
    <property type="project" value="UniProtKB-SubCell"/>
</dbReference>
<dbReference type="AlphaFoldDB" id="A0A0C1VAL3"/>
<evidence type="ECO:0000256" key="1">
    <source>
        <dbReference type="ARBA" id="ARBA00004141"/>
    </source>
</evidence>
<name>A0A0C1VAL3_9CYAN</name>
<comment type="similarity">
    <text evidence="7 8">Belongs to the complex I subunit 1 family.</text>
</comment>
<reference evidence="9" key="1">
    <citation type="submission" date="2014-11" db="EMBL/GenBank/DDBJ databases">
        <authorList>
            <person name="Malar M.C."/>
            <person name="Sen D."/>
            <person name="Tripathy S."/>
        </authorList>
    </citation>
    <scope>NUCLEOTIDE SEQUENCE</scope>
    <source>
        <strain evidence="9">BDU141951</strain>
    </source>
</reference>
<dbReference type="EC" id="7.1.1.-" evidence="7"/>
<evidence type="ECO:0000256" key="8">
    <source>
        <dbReference type="RuleBase" id="RU000471"/>
    </source>
</evidence>
<comment type="caution">
    <text evidence="7">Lacks conserved residue(s) required for the propagation of feature annotation.</text>
</comment>
<evidence type="ECO:0000256" key="2">
    <source>
        <dbReference type="ARBA" id="ARBA00022692"/>
    </source>
</evidence>
<dbReference type="InterPro" id="IPR001694">
    <property type="entry name" value="NADH_UbQ_OxRdtase_su1/FPO"/>
</dbReference>
<dbReference type="GO" id="GO:0009060">
    <property type="term" value="P:aerobic respiration"/>
    <property type="evidence" value="ECO:0007669"/>
    <property type="project" value="TreeGrafter"/>
</dbReference>
<reference evidence="9" key="3">
    <citation type="submission" date="2020-02" db="EMBL/GenBank/DDBJ databases">
        <authorList>
            <person name="Sarangi A.N."/>
            <person name="Ghosh S."/>
            <person name="Mukherjee M."/>
            <person name="Tripathy S."/>
        </authorList>
    </citation>
    <scope>NUCLEOTIDE SEQUENCE</scope>
    <source>
        <strain evidence="9">BDU141951</strain>
    </source>
</reference>
<comment type="subcellular location">
    <subcellularLocation>
        <location evidence="8">Cell membrane</location>
        <topology evidence="8">Multi-pass membrane protein</topology>
    </subcellularLocation>
    <subcellularLocation>
        <location evidence="7">Cellular thylakoid membrane</location>
        <topology evidence="7">Multi-pass membrane protein</topology>
    </subcellularLocation>
    <subcellularLocation>
        <location evidence="1">Membrane</location>
        <topology evidence="1">Multi-pass membrane protein</topology>
    </subcellularLocation>
</comment>
<keyword evidence="7 8" id="KW-0520">NAD</keyword>
<dbReference type="GO" id="GO:0019684">
    <property type="term" value="P:photosynthesis, light reaction"/>
    <property type="evidence" value="ECO:0007669"/>
    <property type="project" value="UniProtKB-UniRule"/>
</dbReference>
<evidence type="ECO:0000256" key="7">
    <source>
        <dbReference type="HAMAP-Rule" id="MF_01350"/>
    </source>
</evidence>
<dbReference type="NCBIfam" id="NF004741">
    <property type="entry name" value="PRK06076.1-2"/>
    <property type="match status" value="1"/>
</dbReference>